<keyword evidence="9" id="KW-0966">Cell projection</keyword>
<evidence type="ECO:0000256" key="6">
    <source>
        <dbReference type="ARBA" id="ARBA00023136"/>
    </source>
</evidence>
<feature type="transmembrane region" description="Helical" evidence="7">
    <location>
        <begin position="283"/>
        <end position="303"/>
    </location>
</feature>
<dbReference type="Gene3D" id="1.10.8.540">
    <property type="entry name" value="FHIPEP family, domain 3"/>
    <property type="match status" value="1"/>
</dbReference>
<feature type="transmembrane region" description="Helical" evidence="7">
    <location>
        <begin position="20"/>
        <end position="38"/>
    </location>
</feature>
<feature type="transmembrane region" description="Helical" evidence="7">
    <location>
        <begin position="44"/>
        <end position="64"/>
    </location>
</feature>
<comment type="similarity">
    <text evidence="2 7">Belongs to the FHIPEP (flagella/HR/invasion proteins export pore) family.</text>
</comment>
<evidence type="ECO:0000256" key="7">
    <source>
        <dbReference type="RuleBase" id="RU364093"/>
    </source>
</evidence>
<evidence type="ECO:0000256" key="1">
    <source>
        <dbReference type="ARBA" id="ARBA00004651"/>
    </source>
</evidence>
<dbReference type="InterPro" id="IPR025505">
    <property type="entry name" value="FHIPEP_CS"/>
</dbReference>
<evidence type="ECO:0000313" key="9">
    <source>
        <dbReference type="EMBL" id="MTW11025.1"/>
    </source>
</evidence>
<dbReference type="PANTHER" id="PTHR30161">
    <property type="entry name" value="FLAGELLAR EXPORT PROTEIN, MEMBRANE FLHA SUBUNIT-RELATED"/>
    <property type="match status" value="1"/>
</dbReference>
<dbReference type="InterPro" id="IPR006301">
    <property type="entry name" value="FlhA"/>
</dbReference>
<organism evidence="9 10">
    <name type="scientific">Massilia eburnea</name>
    <dbReference type="NCBI Taxonomy" id="1776165"/>
    <lineage>
        <taxon>Bacteria</taxon>
        <taxon>Pseudomonadati</taxon>
        <taxon>Pseudomonadota</taxon>
        <taxon>Betaproteobacteria</taxon>
        <taxon>Burkholderiales</taxon>
        <taxon>Oxalobacteraceae</taxon>
        <taxon>Telluria group</taxon>
        <taxon>Massilia</taxon>
    </lineage>
</organism>
<dbReference type="PRINTS" id="PR00949">
    <property type="entry name" value="TYPE3IMAPROT"/>
</dbReference>
<feature type="transmembrane region" description="Helical" evidence="7">
    <location>
        <begin position="71"/>
        <end position="95"/>
    </location>
</feature>
<comment type="caution">
    <text evidence="9">The sequence shown here is derived from an EMBL/GenBank/DDBJ whole genome shotgun (WGS) entry which is preliminary data.</text>
</comment>
<dbReference type="NCBIfam" id="TIGR01398">
    <property type="entry name" value="FlhA"/>
    <property type="match status" value="1"/>
</dbReference>
<dbReference type="InterPro" id="IPR042194">
    <property type="entry name" value="FHIPEP_1"/>
</dbReference>
<keyword evidence="4 7" id="KW-0812">Transmembrane</keyword>
<keyword evidence="3 7" id="KW-1003">Cell membrane</keyword>
<feature type="transmembrane region" description="Helical" evidence="7">
    <location>
        <begin position="207"/>
        <end position="229"/>
    </location>
</feature>
<name>A0A6L6QFJ5_9BURK</name>
<dbReference type="Proteomes" id="UP000472320">
    <property type="component" value="Unassembled WGS sequence"/>
</dbReference>
<dbReference type="PROSITE" id="PS00994">
    <property type="entry name" value="FHIPEP"/>
    <property type="match status" value="1"/>
</dbReference>
<evidence type="ECO:0000256" key="3">
    <source>
        <dbReference type="ARBA" id="ARBA00022475"/>
    </source>
</evidence>
<keyword evidence="7" id="KW-0653">Protein transport</keyword>
<dbReference type="PANTHER" id="PTHR30161:SF1">
    <property type="entry name" value="FLAGELLAR BIOSYNTHESIS PROTEIN FLHA-RELATED"/>
    <property type="match status" value="1"/>
</dbReference>
<protein>
    <recommendedName>
        <fullName evidence="7">Flagellar biosynthesis protein FlhA</fullName>
    </recommendedName>
</protein>
<comment type="function">
    <text evidence="7">Required for formation of the rod structure of the flagellar apparatus. Together with FliI and FliH, may constitute the export apparatus of flagellin.</text>
</comment>
<feature type="transmembrane region" description="Helical" evidence="7">
    <location>
        <begin position="115"/>
        <end position="138"/>
    </location>
</feature>
<evidence type="ECO:0000256" key="8">
    <source>
        <dbReference type="SAM" id="MobiDB-lite"/>
    </source>
</evidence>
<keyword evidence="10" id="KW-1185">Reference proteome</keyword>
<keyword evidence="6 7" id="KW-0472">Membrane</keyword>
<evidence type="ECO:0000256" key="5">
    <source>
        <dbReference type="ARBA" id="ARBA00022989"/>
    </source>
</evidence>
<keyword evidence="9" id="KW-0282">Flagellum</keyword>
<dbReference type="GO" id="GO:0005886">
    <property type="term" value="C:plasma membrane"/>
    <property type="evidence" value="ECO:0007669"/>
    <property type="project" value="UniProtKB-SubCell"/>
</dbReference>
<keyword evidence="7" id="KW-0813">Transport</keyword>
<dbReference type="GO" id="GO:0009306">
    <property type="term" value="P:protein secretion"/>
    <property type="evidence" value="ECO:0007669"/>
    <property type="project" value="InterPro"/>
</dbReference>
<dbReference type="InterPro" id="IPR001712">
    <property type="entry name" value="T3SS_FHIPEP"/>
</dbReference>
<dbReference type="Pfam" id="PF00771">
    <property type="entry name" value="FHIPEP"/>
    <property type="match status" value="1"/>
</dbReference>
<keyword evidence="7" id="KW-1005">Bacterial flagellum biogenesis</keyword>
<keyword evidence="7" id="KW-1006">Bacterial flagellum protein export</keyword>
<dbReference type="GO" id="GO:0044780">
    <property type="term" value="P:bacterial-type flagellum assembly"/>
    <property type="evidence" value="ECO:0007669"/>
    <property type="project" value="InterPro"/>
</dbReference>
<accession>A0A6L6QFJ5</accession>
<evidence type="ECO:0000313" key="10">
    <source>
        <dbReference type="Proteomes" id="UP000472320"/>
    </source>
</evidence>
<feature type="transmembrane region" description="Helical" evidence="7">
    <location>
        <begin position="249"/>
        <end position="271"/>
    </location>
</feature>
<keyword evidence="5 7" id="KW-1133">Transmembrane helix</keyword>
<dbReference type="InterPro" id="IPR042193">
    <property type="entry name" value="FHIPEP_3"/>
</dbReference>
<evidence type="ECO:0000256" key="4">
    <source>
        <dbReference type="ARBA" id="ARBA00022692"/>
    </source>
</evidence>
<dbReference type="AlphaFoldDB" id="A0A6L6QFJ5"/>
<dbReference type="Gene3D" id="3.40.30.60">
    <property type="entry name" value="FHIPEP family, domain 1"/>
    <property type="match status" value="1"/>
</dbReference>
<proteinExistence type="inferred from homology"/>
<gene>
    <name evidence="7 9" type="primary">flhA</name>
    <name evidence="9" type="ORF">GM658_10470</name>
</gene>
<sequence>MNALNMPPWMRGIAGNGQALAAPILIIMLLAMMILPLPSFVLDLFFSFNIALSIIVLLTSLYTVKPLDFMAFPTVLLVSTMLRLSLNVASTRVVLTEGHTGPDAAGKVIEAFGHFLIGGNYTVGIVVFVILTIINFVVVTKGAGRIAEVGARFALDAMPGKQMAIDADLNAGLIGEPEAKRRRNEVSQEAEFYGAMDGASKYVRGDAVAGILVTVINVVGGLLVGMIQHDMGFADALKNYVLLAIGDGLVAQIPSLVISIAAGIVVSRVASETDIGTQVISQLFAKPQVLFITGGIIGGLGLIPGMPNLVFILLASALIGSGYMLQKQAKEKAEMAEAREAAGPGGGAAGGAAAAGQAAPEQEEATWQDVLAVDTLGLEVGYRLIPLVDKTQGGELLKRIKGIRKKFAQEVGFLAPPVHIRDNLELKPSAYRITLKGVEVGTGEAFNGQYLAINPGMANGTLPGMVTTDPAFGLPAIWIDASLRDQATGMGYTVVDAGTVVATHLNHVITSHASELLGRAEVQALLDHLEKEAPKLVEDLVPKMLSLSTLQKVLQNLLAEGVHIRDMRTIIETLAEFTPHTQDPNELTAQVRVALGRAIVQQLFPGGGELSVMTLDNRLERLLMQAMASGGTDAAGIEPGLADTIAQQAAAATQQQEALGVTPVLLVPGPLRPLLSKFLRRALPQLKVLSHAEIPESKTIRVTALVGAQ</sequence>
<reference evidence="9 10" key="1">
    <citation type="submission" date="2019-11" db="EMBL/GenBank/DDBJ databases">
        <title>Type strains purchased from KCTC, JCM and DSMZ.</title>
        <authorList>
            <person name="Lu H."/>
        </authorList>
    </citation>
    <scope>NUCLEOTIDE SEQUENCE [LARGE SCALE GENOMIC DNA]</scope>
    <source>
        <strain evidence="9 10">JCM 31587</strain>
    </source>
</reference>
<dbReference type="PIRSF" id="PIRSF005419">
    <property type="entry name" value="FlhA"/>
    <property type="match status" value="1"/>
</dbReference>
<dbReference type="Gene3D" id="3.40.50.12790">
    <property type="entry name" value="FHIPEP family, domain 4"/>
    <property type="match status" value="1"/>
</dbReference>
<dbReference type="InterPro" id="IPR042196">
    <property type="entry name" value="FHIPEP_4"/>
</dbReference>
<feature type="region of interest" description="Disordered" evidence="8">
    <location>
        <begin position="335"/>
        <end position="355"/>
    </location>
</feature>
<comment type="subcellular location">
    <subcellularLocation>
        <location evidence="1 7">Cell membrane</location>
        <topology evidence="1 7">Multi-pass membrane protein</topology>
    </subcellularLocation>
</comment>
<evidence type="ECO:0000256" key="2">
    <source>
        <dbReference type="ARBA" id="ARBA00008835"/>
    </source>
</evidence>
<dbReference type="OrthoDB" id="9759185at2"/>
<dbReference type="EMBL" id="WNKX01000006">
    <property type="protein sequence ID" value="MTW11025.1"/>
    <property type="molecule type" value="Genomic_DNA"/>
</dbReference>
<dbReference type="RefSeq" id="WP_155453979.1">
    <property type="nucleotide sequence ID" value="NZ_WNKX01000006.1"/>
</dbReference>
<keyword evidence="9" id="KW-0969">Cilium</keyword>